<keyword evidence="3" id="KW-1185">Reference proteome</keyword>
<organism evidence="2 3">
    <name type="scientific">Actinotalea fermentans</name>
    <dbReference type="NCBI Taxonomy" id="43671"/>
    <lineage>
        <taxon>Bacteria</taxon>
        <taxon>Bacillati</taxon>
        <taxon>Actinomycetota</taxon>
        <taxon>Actinomycetes</taxon>
        <taxon>Micrococcales</taxon>
        <taxon>Cellulomonadaceae</taxon>
        <taxon>Actinotalea</taxon>
    </lineage>
</organism>
<dbReference type="SUPFAM" id="SSF89360">
    <property type="entry name" value="HesB-like domain"/>
    <property type="match status" value="1"/>
</dbReference>
<feature type="region of interest" description="Disordered" evidence="1">
    <location>
        <begin position="82"/>
        <end position="104"/>
    </location>
</feature>
<dbReference type="Proteomes" id="UP000321484">
    <property type="component" value="Unassembled WGS sequence"/>
</dbReference>
<evidence type="ECO:0000313" key="3">
    <source>
        <dbReference type="Proteomes" id="UP000321484"/>
    </source>
</evidence>
<dbReference type="OrthoDB" id="4868950at2"/>
<reference evidence="2 3" key="1">
    <citation type="submission" date="2019-07" db="EMBL/GenBank/DDBJ databases">
        <title>Whole genome shotgun sequence of Actinotalea fermentans NBRC 105374.</title>
        <authorList>
            <person name="Hosoyama A."/>
            <person name="Uohara A."/>
            <person name="Ohji S."/>
            <person name="Ichikawa N."/>
        </authorList>
    </citation>
    <scope>NUCLEOTIDE SEQUENCE [LARGE SCALE GENOMIC DNA]</scope>
    <source>
        <strain evidence="2 3">NBRC 105374</strain>
    </source>
</reference>
<sequence length="104" mass="10632">MLTLTDNARFAVQDIAARAGLPEEGGLRIAESEAQTGAFELSLVAAPLDGDEIIDAGSAHVYVEPTTSEILADQKLDAVPSPEGTGFLLAPQDAPDAGADGVAR</sequence>
<dbReference type="RefSeq" id="WP_052113378.1">
    <property type="nucleotide sequence ID" value="NZ_BJYK01000006.1"/>
</dbReference>
<evidence type="ECO:0000313" key="2">
    <source>
        <dbReference type="EMBL" id="GEN80307.1"/>
    </source>
</evidence>
<protein>
    <recommendedName>
        <fullName evidence="4">Fe-S cluster assembly iron-binding protein IscA</fullName>
    </recommendedName>
</protein>
<dbReference type="AlphaFoldDB" id="A0A511YYM7"/>
<feature type="compositionally biased region" description="Low complexity" evidence="1">
    <location>
        <begin position="90"/>
        <end position="104"/>
    </location>
</feature>
<evidence type="ECO:0000256" key="1">
    <source>
        <dbReference type="SAM" id="MobiDB-lite"/>
    </source>
</evidence>
<accession>A0A511YYM7</accession>
<comment type="caution">
    <text evidence="2">The sequence shown here is derived from an EMBL/GenBank/DDBJ whole genome shotgun (WGS) entry which is preliminary data.</text>
</comment>
<gene>
    <name evidence="2" type="ORF">AFE02nite_20410</name>
</gene>
<dbReference type="InterPro" id="IPR035903">
    <property type="entry name" value="HesB-like_dom_sf"/>
</dbReference>
<name>A0A511YYM7_9CELL</name>
<dbReference type="Gene3D" id="2.60.300.12">
    <property type="entry name" value="HesB-like domain"/>
    <property type="match status" value="1"/>
</dbReference>
<evidence type="ECO:0008006" key="4">
    <source>
        <dbReference type="Google" id="ProtNLM"/>
    </source>
</evidence>
<dbReference type="EMBL" id="BJYK01000006">
    <property type="protein sequence ID" value="GEN80307.1"/>
    <property type="molecule type" value="Genomic_DNA"/>
</dbReference>
<proteinExistence type="predicted"/>